<evidence type="ECO:0000259" key="2">
    <source>
        <dbReference type="Pfam" id="PF12572"/>
    </source>
</evidence>
<dbReference type="AlphaFoldDB" id="A0A6A4I322"/>
<organism evidence="3 4">
    <name type="scientific">Gymnopus androsaceus JB14</name>
    <dbReference type="NCBI Taxonomy" id="1447944"/>
    <lineage>
        <taxon>Eukaryota</taxon>
        <taxon>Fungi</taxon>
        <taxon>Dikarya</taxon>
        <taxon>Basidiomycota</taxon>
        <taxon>Agaricomycotina</taxon>
        <taxon>Agaricomycetes</taxon>
        <taxon>Agaricomycetidae</taxon>
        <taxon>Agaricales</taxon>
        <taxon>Marasmiineae</taxon>
        <taxon>Omphalotaceae</taxon>
        <taxon>Gymnopus</taxon>
    </lineage>
</organism>
<feature type="non-terminal residue" evidence="3">
    <location>
        <position position="200"/>
    </location>
</feature>
<evidence type="ECO:0000313" key="4">
    <source>
        <dbReference type="Proteomes" id="UP000799118"/>
    </source>
</evidence>
<accession>A0A6A4I322</accession>
<feature type="compositionally biased region" description="Basic and acidic residues" evidence="1">
    <location>
        <begin position="83"/>
        <end position="96"/>
    </location>
</feature>
<dbReference type="EMBL" id="ML769417">
    <property type="protein sequence ID" value="KAE9404370.1"/>
    <property type="molecule type" value="Genomic_DNA"/>
</dbReference>
<evidence type="ECO:0000313" key="3">
    <source>
        <dbReference type="EMBL" id="KAE9404370.1"/>
    </source>
</evidence>
<proteinExistence type="predicted"/>
<dbReference type="InterPro" id="IPR022226">
    <property type="entry name" value="DUF3752"/>
</dbReference>
<feature type="domain" description="DUF3752" evidence="2">
    <location>
        <begin position="37"/>
        <end position="195"/>
    </location>
</feature>
<gene>
    <name evidence="3" type="ORF">BT96DRAFT_780149</name>
</gene>
<protein>
    <recommendedName>
        <fullName evidence="2">DUF3752 domain-containing protein</fullName>
    </recommendedName>
</protein>
<keyword evidence="4" id="KW-1185">Reference proteome</keyword>
<sequence length="200" mass="22347">DPVAEFIAREERRNDLRIQEEEEKKKGPKREEWMLVPPSKGDLLANLDPTKLTKPRQFARSTPASSSNSKSSSSAGNLWTETPAERQQRLADEVMGKKRPATRVAADLEDDTETKRRKLVDEDTRKGVQEHTRKVRGAALVDVHIAKEKGAAKEDGEDLGIWDHGRDMALSGRLMDDSKRNNMIREARSLGDRFGSGSGG</sequence>
<feature type="compositionally biased region" description="Basic and acidic residues" evidence="1">
    <location>
        <begin position="17"/>
        <end position="33"/>
    </location>
</feature>
<evidence type="ECO:0000256" key="1">
    <source>
        <dbReference type="SAM" id="MobiDB-lite"/>
    </source>
</evidence>
<name>A0A6A4I322_9AGAR</name>
<feature type="region of interest" description="Disordered" evidence="1">
    <location>
        <begin position="17"/>
        <end position="132"/>
    </location>
</feature>
<feature type="compositionally biased region" description="Basic and acidic residues" evidence="1">
    <location>
        <begin position="119"/>
        <end position="132"/>
    </location>
</feature>
<feature type="non-terminal residue" evidence="3">
    <location>
        <position position="1"/>
    </location>
</feature>
<feature type="compositionally biased region" description="Low complexity" evidence="1">
    <location>
        <begin position="65"/>
        <end position="74"/>
    </location>
</feature>
<dbReference type="Pfam" id="PF12572">
    <property type="entry name" value="DUF3752"/>
    <property type="match status" value="1"/>
</dbReference>
<dbReference type="OrthoDB" id="73491at2759"/>
<dbReference type="PANTHER" id="PTHR46370">
    <property type="entry name" value="GPALPP MOTIFS-CONTAINING PROTEIN 1"/>
    <property type="match status" value="1"/>
</dbReference>
<reference evidence="3" key="1">
    <citation type="journal article" date="2019" name="Environ. Microbiol.">
        <title>Fungal ecological strategies reflected in gene transcription - a case study of two litter decomposers.</title>
        <authorList>
            <person name="Barbi F."/>
            <person name="Kohler A."/>
            <person name="Barry K."/>
            <person name="Baskaran P."/>
            <person name="Daum C."/>
            <person name="Fauchery L."/>
            <person name="Ihrmark K."/>
            <person name="Kuo A."/>
            <person name="LaButti K."/>
            <person name="Lipzen A."/>
            <person name="Morin E."/>
            <person name="Grigoriev I.V."/>
            <person name="Henrissat B."/>
            <person name="Lindahl B."/>
            <person name="Martin F."/>
        </authorList>
    </citation>
    <scope>NUCLEOTIDE SEQUENCE</scope>
    <source>
        <strain evidence="3">JB14</strain>
    </source>
</reference>
<dbReference type="PANTHER" id="PTHR46370:SF1">
    <property type="entry name" value="GPALPP MOTIFS-CONTAINING PROTEIN 1"/>
    <property type="match status" value="1"/>
</dbReference>
<dbReference type="InterPro" id="IPR046331">
    <property type="entry name" value="GPAM1-like"/>
</dbReference>
<dbReference type="Proteomes" id="UP000799118">
    <property type="component" value="Unassembled WGS sequence"/>
</dbReference>